<dbReference type="PROSITE" id="PS00330">
    <property type="entry name" value="HEMOLYSIN_CALCIUM"/>
    <property type="match status" value="4"/>
</dbReference>
<reference evidence="4 5" key="1">
    <citation type="submission" date="2019-12" db="EMBL/GenBank/DDBJ databases">
        <title>Endophytic bacteria associated with Panax ginseng seedlings.</title>
        <authorList>
            <person name="Park J.M."/>
            <person name="Shin R."/>
            <person name="Jo S.H."/>
        </authorList>
    </citation>
    <scope>NUCLEOTIDE SEQUENCE [LARGE SCALE GENOMIC DNA]</scope>
    <source>
        <strain evidence="4 5">PgKB32</strain>
    </source>
</reference>
<dbReference type="InterPro" id="IPR001343">
    <property type="entry name" value="Hemolysn_Ca-bd"/>
</dbReference>
<dbReference type="GO" id="GO:0005509">
    <property type="term" value="F:calcium ion binding"/>
    <property type="evidence" value="ECO:0007669"/>
    <property type="project" value="InterPro"/>
</dbReference>
<gene>
    <name evidence="4" type="ORF">FX983_01488</name>
</gene>
<dbReference type="PANTHER" id="PTHR38340">
    <property type="entry name" value="S-LAYER PROTEIN"/>
    <property type="match status" value="1"/>
</dbReference>
<protein>
    <submittedName>
        <fullName evidence="4">Bifunctional hemolysin/adenylate cyclase</fullName>
    </submittedName>
</protein>
<dbReference type="AlphaFoldDB" id="A0A6L5BYP8"/>
<dbReference type="PRINTS" id="PR00313">
    <property type="entry name" value="CABNDNGRPT"/>
</dbReference>
<evidence type="ECO:0000256" key="2">
    <source>
        <dbReference type="ARBA" id="ARBA00022525"/>
    </source>
</evidence>
<dbReference type="GO" id="GO:0005576">
    <property type="term" value="C:extracellular region"/>
    <property type="evidence" value="ECO:0007669"/>
    <property type="project" value="UniProtKB-SubCell"/>
</dbReference>
<dbReference type="InterPro" id="IPR018511">
    <property type="entry name" value="Hemolysin-typ_Ca-bd_CS"/>
</dbReference>
<accession>A0A6L5BYP8</accession>
<evidence type="ECO:0000313" key="5">
    <source>
        <dbReference type="Proteomes" id="UP000475265"/>
    </source>
</evidence>
<keyword evidence="2" id="KW-0964">Secreted</keyword>
<name>A0A6L5BYP8_9PSED</name>
<dbReference type="Proteomes" id="UP000475265">
    <property type="component" value="Unassembled WGS sequence"/>
</dbReference>
<dbReference type="PANTHER" id="PTHR38340:SF1">
    <property type="entry name" value="S-LAYER PROTEIN"/>
    <property type="match status" value="1"/>
</dbReference>
<dbReference type="Gene3D" id="2.150.10.10">
    <property type="entry name" value="Serralysin-like metalloprotease, C-terminal"/>
    <property type="match status" value="6"/>
</dbReference>
<evidence type="ECO:0000256" key="3">
    <source>
        <dbReference type="ARBA" id="ARBA00022837"/>
    </source>
</evidence>
<keyword evidence="3" id="KW-0106">Calcium</keyword>
<evidence type="ECO:0000313" key="4">
    <source>
        <dbReference type="EMBL" id="KAF2393523.1"/>
    </source>
</evidence>
<dbReference type="Pfam" id="PF00353">
    <property type="entry name" value="HemolysinCabind"/>
    <property type="match status" value="7"/>
</dbReference>
<dbReference type="InterPro" id="IPR050557">
    <property type="entry name" value="RTX_toxin/Mannuronan_C5-epim"/>
</dbReference>
<comment type="subcellular location">
    <subcellularLocation>
        <location evidence="1">Secreted</location>
    </subcellularLocation>
</comment>
<comment type="caution">
    <text evidence="4">The sequence shown here is derived from an EMBL/GenBank/DDBJ whole genome shotgun (WGS) entry which is preliminary data.</text>
</comment>
<dbReference type="SUPFAM" id="SSF51120">
    <property type="entry name" value="beta-Roll"/>
    <property type="match status" value="4"/>
</dbReference>
<evidence type="ECO:0000256" key="1">
    <source>
        <dbReference type="ARBA" id="ARBA00004613"/>
    </source>
</evidence>
<dbReference type="EMBL" id="JAAAXX010000001">
    <property type="protein sequence ID" value="KAF2393523.1"/>
    <property type="molecule type" value="Genomic_DNA"/>
</dbReference>
<dbReference type="InterPro" id="IPR011049">
    <property type="entry name" value="Serralysin-like_metalloprot_C"/>
</dbReference>
<proteinExistence type="predicted"/>
<sequence>MAVMNGTNGTDTLIGTNEDDVIKGLRGDDVLIGGAGADQLDGGAGFDTADYSWSSAGISIDLRSGVSQPGTGGDAEGDTLKNIEKVIGSDYDDTFTTTLGSRTLEGGRGNDTYIVNAGGGKIIEESGWAGGYDDQVLTNQAHYRLDENIERLTYTGTGKFTGYGNASDNVITGGAGNDVLLGGGGADHLIGGAGWDTASYTDSAEGLTLDLNLTYGNESSGIAAGDTFTDIEAIRGSNHDDVFLSGTAFKSMDGADGFDTVDYSMSEAGITLDIRNGTGKSGIGGDAEGVTLKNIEHVIGTIWDDTYVINSTGVTISERDFAMGIDEIRTGLSSYTMDANIESLTYTGKSSFTGYGNAGGNTITGGVGNDVLVGGEGADHLIGGAGLDTASYADSTEGVTVDLISGQLNTGVAVGDTYTGIELILGSNFDDFFRANDLPIGFDGGAGFDTVDYSWSNGAVSVDIREGIGMPGVGNGAEGDTLANVEKVIGSFVADTFTSSVGGVTFEGGRGDDIYNINAEGVTVIEQDFLGGYDEVRTSLAVKSLESFIEKMTYTGTGDFTGFGNDLENTLVGGQGNDLLFGGAGPDLFIGGEGLDTVSYGDSDVGVSIDLQARQNSGIAEGDQYWDIEILRGSHFNDTLTGKGLESNYFEGGLGDDVIHGGWVADHLYGGFGPASGPSTEVDTGSVPQADMLYGGDGDDVIVTAVNDRGSFAYGEYGNDTITVTSGTADGGESEDVLTGIGHDYVLLGGNGFDQLIMNASGFANGGENDDTYTVNTSNLVTIRDDGQGYFTNDTLILNNVATAADLNVTRVGDDLYLSNTSPASGAVPDNGVKLQDWFAGFATIEHIQTADGQAFNLPTSADGFAMFG</sequence>
<dbReference type="RefSeq" id="WP_163909049.1">
    <property type="nucleotide sequence ID" value="NZ_JAAAXX010000001.1"/>
</dbReference>
<organism evidence="4 5">
    <name type="scientific">Pseudomonas frederiksbergensis</name>
    <dbReference type="NCBI Taxonomy" id="104087"/>
    <lineage>
        <taxon>Bacteria</taxon>
        <taxon>Pseudomonadati</taxon>
        <taxon>Pseudomonadota</taxon>
        <taxon>Gammaproteobacteria</taxon>
        <taxon>Pseudomonadales</taxon>
        <taxon>Pseudomonadaceae</taxon>
        <taxon>Pseudomonas</taxon>
    </lineage>
</organism>